<sequence>MRLTRRGIATLAAAAVLIGAGAVLGYAVLLALGAIGVGAVLAALAVAGRKPRVDVARDVYPDRVERGKRAGITLRVHNPGTRRQPGFTAVDRLGASTLRIAVRSLAPGAEQSYLNELPTWQRGRHEVGPLTLRRSDALGLGHNEVFIGTTATLWVYPRTHPVRSVAGGLPLHHHEGAANETSPRGSLDIREVREYVPGDEVRHLHWKATARTGQLMIRDYADPQQPQFTVLLDNRPVIPAEPEFEEAVEVAASLVVAAAKADNRCQLVTPGGLDVTTTPGAAAVRRLLDELCVLERASTTHLPLVPTALAQSWGGQFVVISSAVSAADQAALARLRGRYADLVVITLGHSAVAVPGGKILKATDAVDATRQWQTVIAR</sequence>
<reference evidence="2 3" key="1">
    <citation type="submission" date="2020-01" db="EMBL/GenBank/DDBJ databases">
        <title>Kibdelosporangium persica a novel Actinomycetes from a hot desert in Iran.</title>
        <authorList>
            <person name="Safaei N."/>
            <person name="Zaburannyi N."/>
            <person name="Mueller R."/>
            <person name="Wink J."/>
        </authorList>
    </citation>
    <scope>NUCLEOTIDE SEQUENCE [LARGE SCALE GENOMIC DNA]</scope>
    <source>
        <strain evidence="2 3">4NS15</strain>
    </source>
</reference>
<feature type="domain" description="DUF58" evidence="1">
    <location>
        <begin position="191"/>
        <end position="337"/>
    </location>
</feature>
<dbReference type="Pfam" id="PF01882">
    <property type="entry name" value="DUF58"/>
    <property type="match status" value="1"/>
</dbReference>
<name>A0ABX2F7S5_9PSEU</name>
<dbReference type="RefSeq" id="WP_173135180.1">
    <property type="nucleotide sequence ID" value="NZ_CBCSGW010000002.1"/>
</dbReference>
<evidence type="ECO:0000313" key="2">
    <source>
        <dbReference type="EMBL" id="NRN67401.1"/>
    </source>
</evidence>
<dbReference type="PANTHER" id="PTHR34351">
    <property type="entry name" value="SLR1927 PROTEIN-RELATED"/>
    <property type="match status" value="1"/>
</dbReference>
<proteinExistence type="predicted"/>
<dbReference type="InterPro" id="IPR002881">
    <property type="entry name" value="DUF58"/>
</dbReference>
<accession>A0ABX2F7S5</accession>
<dbReference type="Proteomes" id="UP000763557">
    <property type="component" value="Unassembled WGS sequence"/>
</dbReference>
<organism evidence="2 3">
    <name type="scientific">Kibdelosporangium persicum</name>
    <dbReference type="NCBI Taxonomy" id="2698649"/>
    <lineage>
        <taxon>Bacteria</taxon>
        <taxon>Bacillati</taxon>
        <taxon>Actinomycetota</taxon>
        <taxon>Actinomycetes</taxon>
        <taxon>Pseudonocardiales</taxon>
        <taxon>Pseudonocardiaceae</taxon>
        <taxon>Kibdelosporangium</taxon>
    </lineage>
</organism>
<keyword evidence="3" id="KW-1185">Reference proteome</keyword>
<dbReference type="PANTHER" id="PTHR34351:SF1">
    <property type="entry name" value="SLR1927 PROTEIN"/>
    <property type="match status" value="1"/>
</dbReference>
<evidence type="ECO:0000313" key="3">
    <source>
        <dbReference type="Proteomes" id="UP000763557"/>
    </source>
</evidence>
<dbReference type="EMBL" id="JAAATY010000014">
    <property type="protein sequence ID" value="NRN67401.1"/>
    <property type="molecule type" value="Genomic_DNA"/>
</dbReference>
<evidence type="ECO:0000259" key="1">
    <source>
        <dbReference type="Pfam" id="PF01882"/>
    </source>
</evidence>
<gene>
    <name evidence="2" type="ORF">GC106_46410</name>
</gene>
<comment type="caution">
    <text evidence="2">The sequence shown here is derived from an EMBL/GenBank/DDBJ whole genome shotgun (WGS) entry which is preliminary data.</text>
</comment>
<protein>
    <submittedName>
        <fullName evidence="2">DUF58 domain-containing protein</fullName>
    </submittedName>
</protein>